<protein>
    <submittedName>
        <fullName evidence="1">Uncharacterized protein</fullName>
    </submittedName>
</protein>
<accession>A0AAV7KDP4</accession>
<sequence length="144" mass="16763">MLPSLAFVPEQDVYCFNFLTTDFPESALGVAAYFEDNYIDNRLPNNCRRIPPFPIRIWNMYERVRQQLPRTNNVVEGCHNAFNSSVGCSHPSVSKLFKSLQREHSLQEVKLIKWKSGGTIVRSKRSIERDERIQLLVGDYENRI</sequence>
<gene>
    <name evidence="1" type="ORF">LOD99_15458</name>
</gene>
<name>A0AAV7KDP4_9METZ</name>
<dbReference type="Proteomes" id="UP001165289">
    <property type="component" value="Unassembled WGS sequence"/>
</dbReference>
<keyword evidence="2" id="KW-1185">Reference proteome</keyword>
<reference evidence="1 2" key="1">
    <citation type="journal article" date="2023" name="BMC Biol.">
        <title>The compact genome of the sponge Oopsacas minuta (Hexactinellida) is lacking key metazoan core genes.</title>
        <authorList>
            <person name="Santini S."/>
            <person name="Schenkelaars Q."/>
            <person name="Jourda C."/>
            <person name="Duchesne M."/>
            <person name="Belahbib H."/>
            <person name="Rocher C."/>
            <person name="Selva M."/>
            <person name="Riesgo A."/>
            <person name="Vervoort M."/>
            <person name="Leys S.P."/>
            <person name="Kodjabachian L."/>
            <person name="Le Bivic A."/>
            <person name="Borchiellini C."/>
            <person name="Claverie J.M."/>
            <person name="Renard E."/>
        </authorList>
    </citation>
    <scope>NUCLEOTIDE SEQUENCE [LARGE SCALE GENOMIC DNA]</scope>
    <source>
        <strain evidence="1">SPO-2</strain>
    </source>
</reference>
<dbReference type="EMBL" id="JAKMXF010000099">
    <property type="protein sequence ID" value="KAI6658189.1"/>
    <property type="molecule type" value="Genomic_DNA"/>
</dbReference>
<evidence type="ECO:0000313" key="2">
    <source>
        <dbReference type="Proteomes" id="UP001165289"/>
    </source>
</evidence>
<proteinExistence type="predicted"/>
<organism evidence="1 2">
    <name type="scientific">Oopsacas minuta</name>
    <dbReference type="NCBI Taxonomy" id="111878"/>
    <lineage>
        <taxon>Eukaryota</taxon>
        <taxon>Metazoa</taxon>
        <taxon>Porifera</taxon>
        <taxon>Hexactinellida</taxon>
        <taxon>Hexasterophora</taxon>
        <taxon>Lyssacinosida</taxon>
        <taxon>Leucopsacidae</taxon>
        <taxon>Oopsacas</taxon>
    </lineage>
</organism>
<comment type="caution">
    <text evidence="1">The sequence shown here is derived from an EMBL/GenBank/DDBJ whole genome shotgun (WGS) entry which is preliminary data.</text>
</comment>
<dbReference type="AlphaFoldDB" id="A0AAV7KDP4"/>
<evidence type="ECO:0000313" key="1">
    <source>
        <dbReference type="EMBL" id="KAI6658189.1"/>
    </source>
</evidence>